<dbReference type="PhylomeDB" id="G4LYR7"/>
<dbReference type="PANTHER" id="PTHR33327:SF3">
    <property type="entry name" value="RNA-DIRECTED DNA POLYMERASE"/>
    <property type="match status" value="1"/>
</dbReference>
<dbReference type="InterPro" id="IPR055469">
    <property type="entry name" value="DUF7041"/>
</dbReference>
<dbReference type="Proteomes" id="UP000008854">
    <property type="component" value="Unassembled WGS sequence"/>
</dbReference>
<dbReference type="CTD" id="8349266"/>
<dbReference type="KEGG" id="smm:Smp_015160"/>
<dbReference type="GeneID" id="8349266"/>
<evidence type="ECO:0000259" key="1">
    <source>
        <dbReference type="Pfam" id="PF23055"/>
    </source>
</evidence>
<dbReference type="AlphaFoldDB" id="G4LYR7"/>
<organism evidence="2 3">
    <name type="scientific">Schistosoma mansoni</name>
    <name type="common">Blood fluke</name>
    <dbReference type="NCBI Taxonomy" id="6183"/>
    <lineage>
        <taxon>Eukaryota</taxon>
        <taxon>Metazoa</taxon>
        <taxon>Spiralia</taxon>
        <taxon>Lophotrochozoa</taxon>
        <taxon>Platyhelminthes</taxon>
        <taxon>Trematoda</taxon>
        <taxon>Digenea</taxon>
        <taxon>Strigeidida</taxon>
        <taxon>Schistosomatoidea</taxon>
        <taxon>Schistosomatidae</taxon>
        <taxon>Schistosoma</taxon>
    </lineage>
</organism>
<sequence length="90" mass="10654">MTTKSQLPEYDRSNPELWFAQLEHYFTTHNIKSERIRYRDLCSVLPPSVTKKSRDLILNPSTPQPYTILRREIMNRFLLSDGQGCSEEKH</sequence>
<accession>G4LYR7</accession>
<proteinExistence type="predicted"/>
<evidence type="ECO:0000313" key="3">
    <source>
        <dbReference type="WBParaSite" id="Smp_015160.1"/>
    </source>
</evidence>
<reference evidence="2" key="1">
    <citation type="journal article" date="2012" name="PLoS Negl. Trop. Dis.">
        <title>A systematically improved high quality genome and transcriptome of the human blood fluke Schistosoma mansoni.</title>
        <authorList>
            <person name="Protasio A.V."/>
            <person name="Tsai I.J."/>
            <person name="Babbage A."/>
            <person name="Nichol S."/>
            <person name="Hunt M."/>
            <person name="Aslett M.A."/>
            <person name="De Silva N."/>
            <person name="Velarde G.S."/>
            <person name="Anderson T.J."/>
            <person name="Clark R.C."/>
            <person name="Davidson C."/>
            <person name="Dillon G.P."/>
            <person name="Holroyd N.E."/>
            <person name="LoVerde P.T."/>
            <person name="Lloyd C."/>
            <person name="McQuillan J."/>
            <person name="Oliveira G."/>
            <person name="Otto T.D."/>
            <person name="Parker-Manuel S.J."/>
            <person name="Quail M.A."/>
            <person name="Wilson R.A."/>
            <person name="Zerlotini A."/>
            <person name="Dunne D.W."/>
            <person name="Berriman M."/>
        </authorList>
    </citation>
    <scope>NUCLEOTIDE SEQUENCE [LARGE SCALE GENOMIC DNA]</scope>
    <source>
        <strain evidence="2">Puerto Rican</strain>
    </source>
</reference>
<feature type="domain" description="DUF7041" evidence="1">
    <location>
        <begin position="7"/>
        <end position="81"/>
    </location>
</feature>
<dbReference type="WBParaSite" id="Smp_015160.1">
    <property type="protein sequence ID" value="Smp_015160.1"/>
    <property type="gene ID" value="Smp_015160"/>
</dbReference>
<keyword evidence="2" id="KW-1185">Reference proteome</keyword>
<dbReference type="PANTHER" id="PTHR33327">
    <property type="entry name" value="ENDONUCLEASE"/>
    <property type="match status" value="1"/>
</dbReference>
<reference evidence="3" key="2">
    <citation type="submission" date="2018-12" db="UniProtKB">
        <authorList>
            <consortium name="WormBaseParasite"/>
        </authorList>
    </citation>
    <scope>IDENTIFICATION</scope>
    <source>
        <strain evidence="3">Puerto Rican</strain>
    </source>
</reference>
<dbReference type="RefSeq" id="XP_018646401.1">
    <property type="nucleotide sequence ID" value="XM_018790164.1"/>
</dbReference>
<dbReference type="HOGENOM" id="CLU_110546_2_0_1"/>
<name>G4LYR7_SCHMA</name>
<protein>
    <submittedName>
        <fullName evidence="3">Retrovirus-related Pol polyprotein from transposon TNT 1-94</fullName>
    </submittedName>
</protein>
<dbReference type="OrthoDB" id="6260718at2759"/>
<dbReference type="Pfam" id="PF23055">
    <property type="entry name" value="DUF7041"/>
    <property type="match status" value="1"/>
</dbReference>
<dbReference type="STRING" id="6183.G4LYR7"/>
<evidence type="ECO:0000313" key="2">
    <source>
        <dbReference type="Proteomes" id="UP000008854"/>
    </source>
</evidence>
<dbReference type="InParanoid" id="G4LYR7"/>